<dbReference type="CDD" id="cd00293">
    <property type="entry name" value="USP-like"/>
    <property type="match status" value="1"/>
</dbReference>
<dbReference type="SUPFAM" id="SSF52402">
    <property type="entry name" value="Adenine nucleotide alpha hydrolases-like"/>
    <property type="match status" value="1"/>
</dbReference>
<dbReference type="Gene3D" id="3.40.50.620">
    <property type="entry name" value="HUPs"/>
    <property type="match status" value="1"/>
</dbReference>
<dbReference type="Pfam" id="PF00582">
    <property type="entry name" value="Usp"/>
    <property type="match status" value="1"/>
</dbReference>
<protein>
    <submittedName>
        <fullName evidence="4">UspA domain-containing protein</fullName>
    </submittedName>
</protein>
<reference evidence="4 5" key="1">
    <citation type="journal article" date="2013" name="Genome Announc.">
        <title>Draft genome sequences for three mercury-methylating, sulfate-reducing bacteria.</title>
        <authorList>
            <person name="Brown S.D."/>
            <person name="Hurt R.A.Jr."/>
            <person name="Gilmour C.C."/>
            <person name="Elias D.A."/>
        </authorList>
    </citation>
    <scope>NUCLEOTIDE SEQUENCE [LARGE SCALE GENOMIC DNA]</scope>
    <source>
        <strain evidence="4 5">DSM 2059</strain>
    </source>
</reference>
<comment type="caution">
    <text evidence="4">The sequence shown here is derived from an EMBL/GenBank/DDBJ whole genome shotgun (WGS) entry which is preliminary data.</text>
</comment>
<evidence type="ECO:0000259" key="3">
    <source>
        <dbReference type="Pfam" id="PF00582"/>
    </source>
</evidence>
<dbReference type="AlphaFoldDB" id="S7UUC8"/>
<feature type="region of interest" description="Disordered" evidence="2">
    <location>
        <begin position="1"/>
        <end position="26"/>
    </location>
</feature>
<dbReference type="PANTHER" id="PTHR46268:SF15">
    <property type="entry name" value="UNIVERSAL STRESS PROTEIN HP_0031"/>
    <property type="match status" value="1"/>
</dbReference>
<dbReference type="InterPro" id="IPR006015">
    <property type="entry name" value="Universal_stress_UspA"/>
</dbReference>
<accession>S7UUC8</accession>
<evidence type="ECO:0000256" key="2">
    <source>
        <dbReference type="SAM" id="MobiDB-lite"/>
    </source>
</evidence>
<proteinExistence type="inferred from homology"/>
<dbReference type="InterPro" id="IPR006016">
    <property type="entry name" value="UspA"/>
</dbReference>
<dbReference type="STRING" id="897.B2D07_15990"/>
<evidence type="ECO:0000313" key="5">
    <source>
        <dbReference type="Proteomes" id="UP000014977"/>
    </source>
</evidence>
<dbReference type="InterPro" id="IPR014729">
    <property type="entry name" value="Rossmann-like_a/b/a_fold"/>
</dbReference>
<dbReference type="Proteomes" id="UP000014977">
    <property type="component" value="Unassembled WGS sequence"/>
</dbReference>
<evidence type="ECO:0000256" key="1">
    <source>
        <dbReference type="ARBA" id="ARBA00008791"/>
    </source>
</evidence>
<dbReference type="PRINTS" id="PR01438">
    <property type="entry name" value="UNVRSLSTRESS"/>
</dbReference>
<keyword evidence="5" id="KW-1185">Reference proteome</keyword>
<name>S7UUC8_DESML</name>
<sequence>MLNRDPQKTVSTRIPGDLDEGREETGGTMEKQMIILVAYDGSNAARDALELGLKHAEAFKGKVVLIRSLTGGSGKDSDDIQRAEDDLAYAERRCRERSLPCETHLLIRGLKPGEDIVRYAEECGADEIVMGVRRRSKVGKMLFGSNARYVIMEAACPVVTIK</sequence>
<organism evidence="4 5">
    <name type="scientific">Desulfococcus multivorans DSM 2059</name>
    <dbReference type="NCBI Taxonomy" id="1121405"/>
    <lineage>
        <taxon>Bacteria</taxon>
        <taxon>Pseudomonadati</taxon>
        <taxon>Thermodesulfobacteriota</taxon>
        <taxon>Desulfobacteria</taxon>
        <taxon>Desulfobacterales</taxon>
        <taxon>Desulfococcaceae</taxon>
        <taxon>Desulfococcus</taxon>
    </lineage>
</organism>
<comment type="similarity">
    <text evidence="1">Belongs to the universal stress protein A family.</text>
</comment>
<evidence type="ECO:0000313" key="4">
    <source>
        <dbReference type="EMBL" id="EPR35963.1"/>
    </source>
</evidence>
<feature type="domain" description="UspA" evidence="3">
    <location>
        <begin position="34"/>
        <end position="162"/>
    </location>
</feature>
<dbReference type="EMBL" id="ATHJ01000105">
    <property type="protein sequence ID" value="EPR35963.1"/>
    <property type="molecule type" value="Genomic_DNA"/>
</dbReference>
<dbReference type="eggNOG" id="COG0589">
    <property type="taxonomic scope" value="Bacteria"/>
</dbReference>
<gene>
    <name evidence="4" type="ORF">dsmv_0668</name>
</gene>
<dbReference type="PANTHER" id="PTHR46268">
    <property type="entry name" value="STRESS RESPONSE PROTEIN NHAX"/>
    <property type="match status" value="1"/>
</dbReference>